<proteinExistence type="predicted"/>
<dbReference type="Proteomes" id="UP000774283">
    <property type="component" value="Unassembled WGS sequence"/>
</dbReference>
<comment type="caution">
    <text evidence="1">The sequence shown here is derived from an EMBL/GenBank/DDBJ whole genome shotgun (WGS) entry which is preliminary data.</text>
</comment>
<organism evidence="1 2">
    <name type="scientific">Sanguibacter hominis ATCC BAA-789</name>
    <dbReference type="NCBI Taxonomy" id="1312740"/>
    <lineage>
        <taxon>Bacteria</taxon>
        <taxon>Bacillati</taxon>
        <taxon>Actinomycetota</taxon>
        <taxon>Actinomycetes</taxon>
        <taxon>Micrococcales</taxon>
        <taxon>Sanguibacteraceae</taxon>
        <taxon>Sanguibacter</taxon>
    </lineage>
</organism>
<evidence type="ECO:0000313" key="2">
    <source>
        <dbReference type="Proteomes" id="UP000774283"/>
    </source>
</evidence>
<dbReference type="EMBL" id="JAAXOW010000001">
    <property type="protein sequence ID" value="NKX92771.1"/>
    <property type="molecule type" value="Genomic_DNA"/>
</dbReference>
<protein>
    <submittedName>
        <fullName evidence="1">Uncharacterized protein</fullName>
    </submittedName>
</protein>
<dbReference type="RefSeq" id="WP_168446771.1">
    <property type="nucleotide sequence ID" value="NZ_JAAXOW010000001.1"/>
</dbReference>
<reference evidence="1 2" key="1">
    <citation type="submission" date="2020-04" db="EMBL/GenBank/DDBJ databases">
        <title>MicrobeNet Type strains.</title>
        <authorList>
            <person name="Nicholson A.C."/>
        </authorList>
    </citation>
    <scope>NUCLEOTIDE SEQUENCE [LARGE SCALE GENOMIC DNA]</scope>
    <source>
        <strain evidence="1 2">ATCC BAA-789</strain>
    </source>
</reference>
<accession>A0A9X5FAB9</accession>
<evidence type="ECO:0000313" key="1">
    <source>
        <dbReference type="EMBL" id="NKX92771.1"/>
    </source>
</evidence>
<name>A0A9X5FAB9_9MICO</name>
<dbReference type="AlphaFoldDB" id="A0A9X5FAB9"/>
<sequence length="142" mass="15334">MPTPVSAPMILNDSRSVPHLLVSSAATYAIALVDPRGLDRTSLRAYRAANSAFTAWMAWAVLSTETPDLSRRARAGAAVGGAALGLASARWSERLDGRMHERLSRWGVRRPRVLLAAGSTALGVLGWWRGRQDAAEDLRPES</sequence>
<keyword evidence="2" id="KW-1185">Reference proteome</keyword>
<gene>
    <name evidence="1" type="ORF">HF995_05700</name>
</gene>